<dbReference type="SUPFAM" id="SSF103473">
    <property type="entry name" value="MFS general substrate transporter"/>
    <property type="match status" value="1"/>
</dbReference>
<dbReference type="Proteomes" id="UP000596092">
    <property type="component" value="Chromosome"/>
</dbReference>
<accession>A0A7T6ARA6</accession>
<feature type="transmembrane region" description="Helical" evidence="4">
    <location>
        <begin position="88"/>
        <end position="105"/>
    </location>
</feature>
<feature type="transmembrane region" description="Helical" evidence="4">
    <location>
        <begin position="318"/>
        <end position="336"/>
    </location>
</feature>
<dbReference type="GO" id="GO:0005886">
    <property type="term" value="C:plasma membrane"/>
    <property type="evidence" value="ECO:0007669"/>
    <property type="project" value="TreeGrafter"/>
</dbReference>
<dbReference type="Gene3D" id="1.20.1250.20">
    <property type="entry name" value="MFS general substrate transporter like domains"/>
    <property type="match status" value="2"/>
</dbReference>
<dbReference type="PROSITE" id="PS50850">
    <property type="entry name" value="MFS"/>
    <property type="match status" value="1"/>
</dbReference>
<evidence type="ECO:0000256" key="2">
    <source>
        <dbReference type="ARBA" id="ARBA00022989"/>
    </source>
</evidence>
<dbReference type="KEGG" id="dog:HP555_12365"/>
<dbReference type="Pfam" id="PF07690">
    <property type="entry name" value="MFS_1"/>
    <property type="match status" value="1"/>
</dbReference>
<evidence type="ECO:0000313" key="7">
    <source>
        <dbReference type="Proteomes" id="UP000596092"/>
    </source>
</evidence>
<protein>
    <submittedName>
        <fullName evidence="6">MFS transporter</fullName>
    </submittedName>
</protein>
<evidence type="ECO:0000256" key="4">
    <source>
        <dbReference type="SAM" id="Phobius"/>
    </source>
</evidence>
<keyword evidence="3 4" id="KW-0472">Membrane</keyword>
<feature type="transmembrane region" description="Helical" evidence="4">
    <location>
        <begin position="55"/>
        <end position="76"/>
    </location>
</feature>
<feature type="transmembrane region" description="Helical" evidence="4">
    <location>
        <begin position="175"/>
        <end position="197"/>
    </location>
</feature>
<proteinExistence type="predicted"/>
<feature type="transmembrane region" description="Helical" evidence="4">
    <location>
        <begin position="348"/>
        <end position="367"/>
    </location>
</feature>
<feature type="transmembrane region" description="Helical" evidence="4">
    <location>
        <begin position="20"/>
        <end position="43"/>
    </location>
</feature>
<dbReference type="InterPro" id="IPR011701">
    <property type="entry name" value="MFS"/>
</dbReference>
<dbReference type="GO" id="GO:0022857">
    <property type="term" value="F:transmembrane transporter activity"/>
    <property type="evidence" value="ECO:0007669"/>
    <property type="project" value="InterPro"/>
</dbReference>
<evidence type="ECO:0000313" key="6">
    <source>
        <dbReference type="EMBL" id="QQG66606.1"/>
    </source>
</evidence>
<dbReference type="RefSeq" id="WP_199262886.1">
    <property type="nucleotide sequence ID" value="NZ_CP054140.1"/>
</dbReference>
<feature type="transmembrane region" description="Helical" evidence="4">
    <location>
        <begin position="111"/>
        <end position="127"/>
    </location>
</feature>
<feature type="transmembrane region" description="Helical" evidence="4">
    <location>
        <begin position="261"/>
        <end position="280"/>
    </location>
</feature>
<feature type="transmembrane region" description="Helical" evidence="4">
    <location>
        <begin position="226"/>
        <end position="249"/>
    </location>
</feature>
<evidence type="ECO:0000256" key="1">
    <source>
        <dbReference type="ARBA" id="ARBA00022692"/>
    </source>
</evidence>
<name>A0A7T6ARA6_9BACT</name>
<dbReference type="PANTHER" id="PTHR43129">
    <property type="entry name" value="FOSMIDOMYCIN RESISTANCE PROTEIN"/>
    <property type="match status" value="1"/>
</dbReference>
<feature type="transmembrane region" description="Helical" evidence="4">
    <location>
        <begin position="148"/>
        <end position="169"/>
    </location>
</feature>
<dbReference type="InterPro" id="IPR036259">
    <property type="entry name" value="MFS_trans_sf"/>
</dbReference>
<evidence type="ECO:0000259" key="5">
    <source>
        <dbReference type="PROSITE" id="PS50850"/>
    </source>
</evidence>
<evidence type="ECO:0000256" key="3">
    <source>
        <dbReference type="ARBA" id="ARBA00023136"/>
    </source>
</evidence>
<keyword evidence="2 4" id="KW-1133">Transmembrane helix</keyword>
<dbReference type="CDD" id="cd17478">
    <property type="entry name" value="MFS_FsR"/>
    <property type="match status" value="1"/>
</dbReference>
<dbReference type="InterPro" id="IPR020846">
    <property type="entry name" value="MFS_dom"/>
</dbReference>
<dbReference type="PANTHER" id="PTHR43129:SF1">
    <property type="entry name" value="FOSMIDOMYCIN RESISTANCE PROTEIN"/>
    <property type="match status" value="1"/>
</dbReference>
<reference evidence="6 7" key="1">
    <citation type="submission" date="2020-05" db="EMBL/GenBank/DDBJ databases">
        <title>Complete genome of Desulfobulbus oligotrophicus.</title>
        <authorList>
            <person name="Podar M."/>
        </authorList>
    </citation>
    <scope>NUCLEOTIDE SEQUENCE [LARGE SCALE GENOMIC DNA]</scope>
    <source>
        <strain evidence="6 7">Prop6</strain>
    </source>
</reference>
<dbReference type="EMBL" id="CP054140">
    <property type="protein sequence ID" value="QQG66606.1"/>
    <property type="molecule type" value="Genomic_DNA"/>
</dbReference>
<organism evidence="6 7">
    <name type="scientific">Desulfobulbus oligotrophicus</name>
    <dbReference type="NCBI Taxonomy" id="1909699"/>
    <lineage>
        <taxon>Bacteria</taxon>
        <taxon>Pseudomonadati</taxon>
        <taxon>Thermodesulfobacteriota</taxon>
        <taxon>Desulfobulbia</taxon>
        <taxon>Desulfobulbales</taxon>
        <taxon>Desulfobulbaceae</taxon>
        <taxon>Desulfobulbus</taxon>
    </lineage>
</organism>
<dbReference type="AlphaFoldDB" id="A0A7T6ARA6"/>
<keyword evidence="7" id="KW-1185">Reference proteome</keyword>
<gene>
    <name evidence="6" type="ORF">HP555_12365</name>
</gene>
<sequence>MIQRSQAHLSSLPASKKIGLKILIAISCSHFLNDLIQSLIPAIYPLLKEGFQLSFTQIGLITLTFQISASLLQPLVGLYTDYRPQPYFLAWGMGCTLLGLLALAWVPSYGLLLLAVALVGSGSAVLHPESSRVARLASAGQYGLAQSIFQVGGNAGTAAGPLLAALIIIPAGRSSLAWFALVALAAIVLLWWIGGWYKQQQAKKRLERRAAHITGKTGQRSAVRPVVILLLLMFSKFFYTTSLHSYLTFYLMHKFQVPVQAAQLHLFVFLFGVAAGTLLGGPIGDRIGRKQVIWWSIFGTAPFALALPHATLFWTGPLTFTIGLLIASAFPAMVVYAQELFPGKVGMVSGLFFGLAFGLAGLGAAFFGRLADQMGIEAVYQLCAWLPLLGLTAVLLPDLRQHPDSK</sequence>
<keyword evidence="1 4" id="KW-0812">Transmembrane</keyword>
<feature type="transmembrane region" description="Helical" evidence="4">
    <location>
        <begin position="292"/>
        <end position="312"/>
    </location>
</feature>
<feature type="transmembrane region" description="Helical" evidence="4">
    <location>
        <begin position="379"/>
        <end position="396"/>
    </location>
</feature>
<feature type="domain" description="Major facilitator superfamily (MFS) profile" evidence="5">
    <location>
        <begin position="22"/>
        <end position="402"/>
    </location>
</feature>